<evidence type="ECO:0000313" key="12">
    <source>
        <dbReference type="Proteomes" id="UP001169764"/>
    </source>
</evidence>
<sequence length="484" mass="50258">MLTNLRMALKALTQNKLQAILTLLGMSVGVAMVVIVSGLGRGAQLRIESQIESAGPTRITIKSGNFTPSAIDNSGQQDSGGGEPSEGIATTSGAGGDGSAMADLSKDEAVLDARRRITAPKRTEFKSPPTPIDAAQVAALGKLDGVKAIAGQMQGNASLDASANLPTTILRVSGFDAAWPEMTGWKLREGRMPSASEHDSGAPVMLVSPAVAKRLWPDAPSAIDKIVPMSGKQVRVVGVVSGAEEKGGSVVVPLVYIPNKLAGELLGRNSYDTVTIRTQSIGVTTKVNKEVTAELRRMHGLGEGWANDFRAETQSNSALPGMGSDPRLARAVHSNSVGFEQTSWEEMAKSLRQAGRTFGYLLGGAAAVSLLVGGIGVMNIMLVSVAARTREIGLRMALGARTQDVMIQFLVEAVTLAALGGIIGLALGGVGLYVTEHGFHTATAISPIMLFVAVAMAAITGIVFGFGPARRASLLDPVIALKSE</sequence>
<feature type="transmembrane region" description="Helical" evidence="8">
    <location>
        <begin position="445"/>
        <end position="466"/>
    </location>
</feature>
<keyword evidence="4 8" id="KW-1133">Transmembrane helix</keyword>
<proteinExistence type="inferred from homology"/>
<dbReference type="Pfam" id="PF02687">
    <property type="entry name" value="FtsX"/>
    <property type="match status" value="1"/>
</dbReference>
<evidence type="ECO:0000256" key="1">
    <source>
        <dbReference type="ARBA" id="ARBA00004651"/>
    </source>
</evidence>
<dbReference type="Proteomes" id="UP001169764">
    <property type="component" value="Unassembled WGS sequence"/>
</dbReference>
<protein>
    <submittedName>
        <fullName evidence="11">ABC transporter permease</fullName>
    </submittedName>
</protein>
<feature type="transmembrane region" description="Helical" evidence="8">
    <location>
        <begin position="20"/>
        <end position="40"/>
    </location>
</feature>
<dbReference type="InterPro" id="IPR050250">
    <property type="entry name" value="Macrolide_Exporter_MacB"/>
</dbReference>
<dbReference type="PANTHER" id="PTHR30572">
    <property type="entry name" value="MEMBRANE COMPONENT OF TRANSPORTER-RELATED"/>
    <property type="match status" value="1"/>
</dbReference>
<evidence type="ECO:0000313" key="11">
    <source>
        <dbReference type="EMBL" id="MDO6413232.1"/>
    </source>
</evidence>
<feature type="domain" description="ABC3 transporter permease C-terminal" evidence="9">
    <location>
        <begin position="365"/>
        <end position="473"/>
    </location>
</feature>
<dbReference type="Pfam" id="PF12704">
    <property type="entry name" value="MacB_PCD"/>
    <property type="match status" value="1"/>
</dbReference>
<comment type="subcellular location">
    <subcellularLocation>
        <location evidence="1">Cell membrane</location>
        <topology evidence="1">Multi-pass membrane protein</topology>
    </subcellularLocation>
</comment>
<evidence type="ECO:0000259" key="10">
    <source>
        <dbReference type="Pfam" id="PF12704"/>
    </source>
</evidence>
<keyword evidence="2" id="KW-1003">Cell membrane</keyword>
<comment type="caution">
    <text evidence="11">The sequence shown here is derived from an EMBL/GenBank/DDBJ whole genome shotgun (WGS) entry which is preliminary data.</text>
</comment>
<name>A0ABT8Y5F1_9SPHN</name>
<comment type="similarity">
    <text evidence="6">Belongs to the ABC-4 integral membrane protein family.</text>
</comment>
<evidence type="ECO:0000256" key="7">
    <source>
        <dbReference type="SAM" id="MobiDB-lite"/>
    </source>
</evidence>
<evidence type="ECO:0000256" key="5">
    <source>
        <dbReference type="ARBA" id="ARBA00023136"/>
    </source>
</evidence>
<reference evidence="11" key="1">
    <citation type="submission" date="2023-07" db="EMBL/GenBank/DDBJ databases">
        <authorList>
            <person name="Kim M."/>
        </authorList>
    </citation>
    <scope>NUCLEOTIDE SEQUENCE</scope>
    <source>
        <strain evidence="11">BIUV-7</strain>
    </source>
</reference>
<evidence type="ECO:0000259" key="9">
    <source>
        <dbReference type="Pfam" id="PF02687"/>
    </source>
</evidence>
<evidence type="ECO:0000256" key="6">
    <source>
        <dbReference type="ARBA" id="ARBA00038076"/>
    </source>
</evidence>
<dbReference type="InterPro" id="IPR025857">
    <property type="entry name" value="MacB_PCD"/>
</dbReference>
<dbReference type="EMBL" id="JAUOTP010000001">
    <property type="protein sequence ID" value="MDO6413232.1"/>
    <property type="molecule type" value="Genomic_DNA"/>
</dbReference>
<evidence type="ECO:0000256" key="8">
    <source>
        <dbReference type="SAM" id="Phobius"/>
    </source>
</evidence>
<evidence type="ECO:0000256" key="3">
    <source>
        <dbReference type="ARBA" id="ARBA00022692"/>
    </source>
</evidence>
<feature type="region of interest" description="Disordered" evidence="7">
    <location>
        <begin position="58"/>
        <end position="104"/>
    </location>
</feature>
<gene>
    <name evidence="11" type="ORF">Q4F19_02440</name>
</gene>
<keyword evidence="12" id="KW-1185">Reference proteome</keyword>
<feature type="domain" description="MacB-like periplasmic core" evidence="10">
    <location>
        <begin position="20"/>
        <end position="293"/>
    </location>
</feature>
<organism evidence="11 12">
    <name type="scientific">Sphingomonas natans</name>
    <dbReference type="NCBI Taxonomy" id="3063330"/>
    <lineage>
        <taxon>Bacteria</taxon>
        <taxon>Pseudomonadati</taxon>
        <taxon>Pseudomonadota</taxon>
        <taxon>Alphaproteobacteria</taxon>
        <taxon>Sphingomonadales</taxon>
        <taxon>Sphingomonadaceae</taxon>
        <taxon>Sphingomonas</taxon>
    </lineage>
</organism>
<feature type="transmembrane region" description="Helical" evidence="8">
    <location>
        <begin position="358"/>
        <end position="386"/>
    </location>
</feature>
<feature type="compositionally biased region" description="Polar residues" evidence="7">
    <location>
        <begin position="60"/>
        <end position="77"/>
    </location>
</feature>
<accession>A0ABT8Y5F1</accession>
<dbReference type="PANTHER" id="PTHR30572:SF4">
    <property type="entry name" value="ABC TRANSPORTER PERMEASE YTRF"/>
    <property type="match status" value="1"/>
</dbReference>
<keyword evidence="3 8" id="KW-0812">Transmembrane</keyword>
<evidence type="ECO:0000256" key="4">
    <source>
        <dbReference type="ARBA" id="ARBA00022989"/>
    </source>
</evidence>
<dbReference type="RefSeq" id="WP_303539545.1">
    <property type="nucleotide sequence ID" value="NZ_JAUOTP010000001.1"/>
</dbReference>
<keyword evidence="5 8" id="KW-0472">Membrane</keyword>
<dbReference type="InterPro" id="IPR003838">
    <property type="entry name" value="ABC3_permease_C"/>
</dbReference>
<evidence type="ECO:0000256" key="2">
    <source>
        <dbReference type="ARBA" id="ARBA00022475"/>
    </source>
</evidence>
<feature type="transmembrane region" description="Helical" evidence="8">
    <location>
        <begin position="407"/>
        <end position="433"/>
    </location>
</feature>